<dbReference type="STRING" id="45610.AOC03_07455"/>
<feature type="signal peptide" evidence="2">
    <location>
        <begin position="1"/>
        <end position="28"/>
    </location>
</feature>
<dbReference type="EMBL" id="CP012678">
    <property type="protein sequence ID" value="ALF59897.1"/>
    <property type="molecule type" value="Genomic_DNA"/>
</dbReference>
<dbReference type="AlphaFoldDB" id="A0A0M3V925"/>
<gene>
    <name evidence="3" type="ORF">AOC03_07455</name>
</gene>
<protein>
    <recommendedName>
        <fullName evidence="5">Outer membrane lipoprotein</fullName>
    </recommendedName>
</protein>
<feature type="region of interest" description="Disordered" evidence="1">
    <location>
        <begin position="27"/>
        <end position="82"/>
    </location>
</feature>
<feature type="compositionally biased region" description="Polar residues" evidence="1">
    <location>
        <begin position="58"/>
        <end position="71"/>
    </location>
</feature>
<reference evidence="3 4" key="1">
    <citation type="submission" date="2015-09" db="EMBL/GenBank/DDBJ databases">
        <title>Complete genome of Psychrobacter urativorans R10.10B.</title>
        <authorList>
            <person name="See-Too W.S."/>
            <person name="Chan K.G."/>
        </authorList>
    </citation>
    <scope>NUCLEOTIDE SEQUENCE [LARGE SCALE GENOMIC DNA]</scope>
    <source>
        <strain evidence="3 4">R10.10B</strain>
    </source>
</reference>
<feature type="chain" id="PRO_5005790961" description="Outer membrane lipoprotein" evidence="2">
    <location>
        <begin position="29"/>
        <end position="274"/>
    </location>
</feature>
<dbReference type="OrthoDB" id="5393649at2"/>
<keyword evidence="4" id="KW-1185">Reference proteome</keyword>
<sequence length="274" mass="29553">MKSYNTSYNTQSFGAVLLLALLTGCSSAPNSKEKSADASSTQNEPMQEESMQDESVQDAASNRQETSVQDATESERLGTQWGDDVDSEVTTVDLERVSDEPLEQIQVRYADKAYSGRAVNSMSLLAGKVEFSAATDTGKLPLYRDAGNYYLQGKAGQAYRLVYHNNSANTYEIVASVDGLNVLDGSAASIYDGGYVLRPHDNLVIEGFRKSESAVASFIFSKPDSAYAANTSSGSITNTGIIGTVIYELYDPAQHKSQQPKAFPADNGYAKPPK</sequence>
<evidence type="ECO:0000313" key="4">
    <source>
        <dbReference type="Proteomes" id="UP000059847"/>
    </source>
</evidence>
<evidence type="ECO:0000256" key="2">
    <source>
        <dbReference type="SAM" id="SignalP"/>
    </source>
</evidence>
<accession>A0A0M3V925</accession>
<organism evidence="3 4">
    <name type="scientific">Psychrobacter urativorans</name>
    <dbReference type="NCBI Taxonomy" id="45610"/>
    <lineage>
        <taxon>Bacteria</taxon>
        <taxon>Pseudomonadati</taxon>
        <taxon>Pseudomonadota</taxon>
        <taxon>Gammaproteobacteria</taxon>
        <taxon>Moraxellales</taxon>
        <taxon>Moraxellaceae</taxon>
        <taxon>Psychrobacter</taxon>
    </lineage>
</organism>
<dbReference type="Proteomes" id="UP000059847">
    <property type="component" value="Chromosome"/>
</dbReference>
<dbReference type="KEGG" id="pur:AOC03_07455"/>
<feature type="compositionally biased region" description="Acidic residues" evidence="1">
    <location>
        <begin position="46"/>
        <end position="56"/>
    </location>
</feature>
<evidence type="ECO:0008006" key="5">
    <source>
        <dbReference type="Google" id="ProtNLM"/>
    </source>
</evidence>
<dbReference type="PROSITE" id="PS51257">
    <property type="entry name" value="PROKAR_LIPOPROTEIN"/>
    <property type="match status" value="1"/>
</dbReference>
<keyword evidence="2" id="KW-0732">Signal</keyword>
<proteinExistence type="predicted"/>
<evidence type="ECO:0000313" key="3">
    <source>
        <dbReference type="EMBL" id="ALF59897.1"/>
    </source>
</evidence>
<name>A0A0M3V925_9GAMM</name>
<dbReference type="RefSeq" id="WP_062534712.1">
    <property type="nucleotide sequence ID" value="NZ_CP012678.1"/>
</dbReference>
<evidence type="ECO:0000256" key="1">
    <source>
        <dbReference type="SAM" id="MobiDB-lite"/>
    </source>
</evidence>